<evidence type="ECO:0000256" key="2">
    <source>
        <dbReference type="ARBA" id="ARBA00022485"/>
    </source>
</evidence>
<evidence type="ECO:0000259" key="7">
    <source>
        <dbReference type="Pfam" id="PF08497"/>
    </source>
</evidence>
<dbReference type="InterPro" id="IPR013704">
    <property type="entry name" value="UPF0313_N"/>
</dbReference>
<sequence length="446" mass="49621">MARPQNTHLPTTMEECLLRGWQEVDIVFVTGDSYVDHPSFGVALLGRLLESEGYRVAILPQPHHHGPEDFRRFGKPKICFAITAGSLDSIVANYTGNGKVREQDSYSPDGNPWRCGKHEKANRRRPDRATIAYANLARAAYGDAYIILGGVEASLRRFIHFDYKQNKLRNSVLTDAKADLLLYGMAERALLSVACDLAEKRLPVALRGSCIRLSDREFEDFVAHSHADKIVLLPGWYDIENDKKKFMQAEQILDQQGRSGAESILAQRQSHGYVVQFPAQQALNTQELDALYALPYNRTPHPLAGNIPAYTMIRHSITIVRGCAGNCAFCAITRHQGAETTNRSKASILKEIAEVAAMDDFTGTISDLGGPTANLYGSSCTKGGCKKRDCLFPRVCRFLETGEKEMLTLLDAAEKQPGVKKVFISSGLRLELLLKTPRLLQRLLDR</sequence>
<dbReference type="GO" id="GO:0046872">
    <property type="term" value="F:metal ion binding"/>
    <property type="evidence" value="ECO:0007669"/>
    <property type="project" value="UniProtKB-KW"/>
</dbReference>
<evidence type="ECO:0000256" key="5">
    <source>
        <dbReference type="ARBA" id="ARBA00023004"/>
    </source>
</evidence>
<reference evidence="8" key="1">
    <citation type="submission" date="2020-11" db="EMBL/GenBank/DDBJ databases">
        <authorList>
            <person name="Tran Van P."/>
        </authorList>
    </citation>
    <scope>NUCLEOTIDE SEQUENCE</scope>
</reference>
<dbReference type="SUPFAM" id="SSF102114">
    <property type="entry name" value="Radical SAM enzymes"/>
    <property type="match status" value="1"/>
</dbReference>
<dbReference type="InterPro" id="IPR058240">
    <property type="entry name" value="rSAM_sf"/>
</dbReference>
<evidence type="ECO:0000256" key="1">
    <source>
        <dbReference type="ARBA" id="ARBA00001966"/>
    </source>
</evidence>
<keyword evidence="4" id="KW-0479">Metal-binding</keyword>
<evidence type="ECO:0000256" key="3">
    <source>
        <dbReference type="ARBA" id="ARBA00022691"/>
    </source>
</evidence>
<dbReference type="GO" id="GO:0003824">
    <property type="term" value="F:catalytic activity"/>
    <property type="evidence" value="ECO:0007669"/>
    <property type="project" value="InterPro"/>
</dbReference>
<dbReference type="EMBL" id="OB677867">
    <property type="protein sequence ID" value="CAD7236290.1"/>
    <property type="molecule type" value="Genomic_DNA"/>
</dbReference>
<dbReference type="SFLD" id="SFLDG01069">
    <property type="entry name" value="UPF0313"/>
    <property type="match status" value="1"/>
</dbReference>
<dbReference type="InterPro" id="IPR022946">
    <property type="entry name" value="UPF0313"/>
</dbReference>
<evidence type="ECO:0000313" key="8">
    <source>
        <dbReference type="EMBL" id="CAD7236290.1"/>
    </source>
</evidence>
<dbReference type="InterPro" id="IPR007197">
    <property type="entry name" value="rSAM"/>
</dbReference>
<dbReference type="PROSITE" id="PS01278">
    <property type="entry name" value="MTTASE_RADICAL"/>
    <property type="match status" value="1"/>
</dbReference>
<keyword evidence="3" id="KW-0949">S-adenosyl-L-methionine</keyword>
<dbReference type="NCBIfam" id="TIGR03904">
    <property type="entry name" value="SAM_YgiQ"/>
    <property type="match status" value="1"/>
</dbReference>
<keyword evidence="6" id="KW-0411">Iron-sulfur</keyword>
<keyword evidence="2" id="KW-0004">4Fe-4S</keyword>
<comment type="cofactor">
    <cofactor evidence="1">
        <name>[4Fe-4S] cluster</name>
        <dbReference type="ChEBI" id="CHEBI:49883"/>
    </cofactor>
</comment>
<organism evidence="8">
    <name type="scientific">Cyprideis torosa</name>
    <dbReference type="NCBI Taxonomy" id="163714"/>
    <lineage>
        <taxon>Eukaryota</taxon>
        <taxon>Metazoa</taxon>
        <taxon>Ecdysozoa</taxon>
        <taxon>Arthropoda</taxon>
        <taxon>Crustacea</taxon>
        <taxon>Oligostraca</taxon>
        <taxon>Ostracoda</taxon>
        <taxon>Podocopa</taxon>
        <taxon>Podocopida</taxon>
        <taxon>Cytherocopina</taxon>
        <taxon>Cytheroidea</taxon>
        <taxon>Cytherideidae</taxon>
        <taxon>Cyprideis</taxon>
    </lineage>
</organism>
<accession>A0A7R8ZTU8</accession>
<dbReference type="GO" id="GO:0051539">
    <property type="term" value="F:4 iron, 4 sulfur cluster binding"/>
    <property type="evidence" value="ECO:0007669"/>
    <property type="project" value="UniProtKB-KW"/>
</dbReference>
<protein>
    <recommendedName>
        <fullName evidence="7">UPF0313 domain-containing protein</fullName>
    </recommendedName>
</protein>
<evidence type="ECO:0000256" key="6">
    <source>
        <dbReference type="ARBA" id="ARBA00023014"/>
    </source>
</evidence>
<dbReference type="PANTHER" id="PTHR32331:SF0">
    <property type="entry name" value="UPF0313 PROTEIN YGIQ"/>
    <property type="match status" value="1"/>
</dbReference>
<dbReference type="AlphaFoldDB" id="A0A7R8ZTU8"/>
<dbReference type="PANTHER" id="PTHR32331">
    <property type="entry name" value="UPF0313 PROTEIN YGIQ"/>
    <property type="match status" value="1"/>
</dbReference>
<evidence type="ECO:0000256" key="4">
    <source>
        <dbReference type="ARBA" id="ARBA00022723"/>
    </source>
</evidence>
<keyword evidence="5" id="KW-0408">Iron</keyword>
<feature type="non-terminal residue" evidence="8">
    <location>
        <position position="446"/>
    </location>
</feature>
<gene>
    <name evidence="8" type="ORF">CTOB1V02_LOCUS14105</name>
</gene>
<dbReference type="InterPro" id="IPR020612">
    <property type="entry name" value="Methylthiotransferase_CS"/>
</dbReference>
<feature type="domain" description="UPF0313" evidence="7">
    <location>
        <begin position="9"/>
        <end position="316"/>
    </location>
</feature>
<dbReference type="Gene3D" id="3.30.750.210">
    <property type="match status" value="1"/>
</dbReference>
<dbReference type="Pfam" id="PF08497">
    <property type="entry name" value="Radical_SAM_N"/>
    <property type="match status" value="1"/>
</dbReference>
<proteinExistence type="predicted"/>
<name>A0A7R8ZTU8_9CRUS</name>
<dbReference type="SFLD" id="SFLDS00029">
    <property type="entry name" value="Radical_SAM"/>
    <property type="match status" value="1"/>
</dbReference>
<dbReference type="OrthoDB" id="8299876at2759"/>